<dbReference type="PANTHER" id="PTHR13359:SF2">
    <property type="entry name" value="LARGE RIBOSOMAL SUBUNIT PROTEIN ML40"/>
    <property type="match status" value="1"/>
</dbReference>
<evidence type="ECO:0000256" key="1">
    <source>
        <dbReference type="SAM" id="MobiDB-lite"/>
    </source>
</evidence>
<proteinExistence type="predicted"/>
<feature type="compositionally biased region" description="Basic and acidic residues" evidence="1">
    <location>
        <begin position="135"/>
        <end position="144"/>
    </location>
</feature>
<accession>A0ABP0VSF4</accession>
<dbReference type="InterPro" id="IPR039145">
    <property type="entry name" value="Ribosomal_mL40_metazoa/plant"/>
</dbReference>
<dbReference type="EMBL" id="OZ020105">
    <property type="protein sequence ID" value="CAK9257102.1"/>
    <property type="molecule type" value="Genomic_DNA"/>
</dbReference>
<name>A0ABP0VSF4_9BRYO</name>
<reference evidence="2" key="1">
    <citation type="submission" date="2024-02" db="EMBL/GenBank/DDBJ databases">
        <authorList>
            <consortium name="ELIXIR-Norway"/>
            <consortium name="Elixir Norway"/>
        </authorList>
    </citation>
    <scope>NUCLEOTIDE SEQUENCE</scope>
</reference>
<dbReference type="Proteomes" id="UP001497444">
    <property type="component" value="Chromosome 10"/>
</dbReference>
<sequence length="251" mass="27042">MGKLQQCLSGGSRLASSLKGGSLDLPVQQGVSQCVHNMITVRLASGGGSNPTSRDAKAKAPSKVVKKGSKAAAGDGEDGSDKRDRFASLVDACLDAPTPVRALKEKERVREMEREKLGIVSKDKERHLEREKAKAKAAAKDNNNKNKAGMCGEDEELSKLNPEEGMLLAKEHSRYLMKEARLRAAAEGVRLQLKQDAIAALPPHLREVAMVPDLTPFPRARIPAAISPPIAGYMEEMAKAAEQASKIQKSR</sequence>
<dbReference type="PANTHER" id="PTHR13359">
    <property type="entry name" value="39S RIBOSOMAL PROTEIN L40, MITOCHONDRIAL"/>
    <property type="match status" value="1"/>
</dbReference>
<organism evidence="2 3">
    <name type="scientific">Sphagnum jensenii</name>
    <dbReference type="NCBI Taxonomy" id="128206"/>
    <lineage>
        <taxon>Eukaryota</taxon>
        <taxon>Viridiplantae</taxon>
        <taxon>Streptophyta</taxon>
        <taxon>Embryophyta</taxon>
        <taxon>Bryophyta</taxon>
        <taxon>Sphagnophytina</taxon>
        <taxon>Sphagnopsida</taxon>
        <taxon>Sphagnales</taxon>
        <taxon>Sphagnaceae</taxon>
        <taxon>Sphagnum</taxon>
    </lineage>
</organism>
<protein>
    <submittedName>
        <fullName evidence="2">Uncharacterized protein</fullName>
    </submittedName>
</protein>
<feature type="region of interest" description="Disordered" evidence="1">
    <location>
        <begin position="43"/>
        <end position="83"/>
    </location>
</feature>
<feature type="region of interest" description="Disordered" evidence="1">
    <location>
        <begin position="135"/>
        <end position="157"/>
    </location>
</feature>
<gene>
    <name evidence="2" type="ORF">CSSPJE1EN1_LOCUS2580</name>
</gene>
<evidence type="ECO:0000313" key="3">
    <source>
        <dbReference type="Proteomes" id="UP001497444"/>
    </source>
</evidence>
<evidence type="ECO:0000313" key="2">
    <source>
        <dbReference type="EMBL" id="CAK9257102.1"/>
    </source>
</evidence>
<keyword evidence="3" id="KW-1185">Reference proteome</keyword>